<evidence type="ECO:0000313" key="4">
    <source>
        <dbReference type="Proteomes" id="UP000800041"/>
    </source>
</evidence>
<dbReference type="PANTHER" id="PTHR31616:SF0">
    <property type="entry name" value="GLUCAN 1,4-ALPHA-GLUCOSIDASE"/>
    <property type="match status" value="1"/>
</dbReference>
<keyword evidence="3" id="KW-0378">Hydrolase</keyword>
<keyword evidence="4" id="KW-1185">Reference proteome</keyword>
<sequence>MPIENYGLIGNMNTCALVATDGAVDFMCWPDFDSPTVFCRLLDKEKGGYFTIAPKKDKENMKMTTKQTYRPASNILRTRCLLEDGAMDLVDFFPRPHSQETVRNLRVDGSVHETKPPQELKHWLVRRVECIRNEVEVEVDVFPAFNYARDTHVTWIDSFHGVEGDGRVDQKVVFKSETLQLELNATVECCRPCDLDEGIKNCVNVVFEMKDEKHYRGAGVTARFKLLKGQTVSFVLREHRPGKGISFLNGPIDTKEIEKAEEETMTFWTEWILQSTYTGRWRETVNRSLLILKMLTYEKTGAIVAAPTFSLPELIGGERNWDYRYSWVRDSSFVVYTFLRMGFMQEAEDYINFIDRALKNVPGSTLPIMFDIHARSGLLLEQTLDLSGYRDSRPVLIGNKAAGHQQLDVYGELMDAVYTYDRWGKPVTYSHWKVYQSLTDQVCKIWRFKDKSIWEVRGPDQNFVYSKILLWVAVDRALRLAENRRFPCPDKSTWERVRNEIYEEVMEKGYVSERGKKFFCQSYERPDRLDASLLIAPLVFFIAPNDPRFTNTLEAIMTPYDRGGLLSTDLVYRPIDTAIRADGLHGSEGAFSICTFWLVEALARAGAYNKAYISSACVIFEGMLAFGNHVDIFSEEISPAGEQLGNTPQAFSHLALIRAAFVLDRIMDGKSGD</sequence>
<dbReference type="AlphaFoldDB" id="A0A6G1GU24"/>
<dbReference type="InterPro" id="IPR045582">
    <property type="entry name" value="Trehalase-like_N"/>
</dbReference>
<reference evidence="3" key="1">
    <citation type="journal article" date="2020" name="Stud. Mycol.">
        <title>101 Dothideomycetes genomes: a test case for predicting lifestyles and emergence of pathogens.</title>
        <authorList>
            <person name="Haridas S."/>
            <person name="Albert R."/>
            <person name="Binder M."/>
            <person name="Bloem J."/>
            <person name="Labutti K."/>
            <person name="Salamov A."/>
            <person name="Andreopoulos B."/>
            <person name="Baker S."/>
            <person name="Barry K."/>
            <person name="Bills G."/>
            <person name="Bluhm B."/>
            <person name="Cannon C."/>
            <person name="Castanera R."/>
            <person name="Culley D."/>
            <person name="Daum C."/>
            <person name="Ezra D."/>
            <person name="Gonzalez J."/>
            <person name="Henrissat B."/>
            <person name="Kuo A."/>
            <person name="Liang C."/>
            <person name="Lipzen A."/>
            <person name="Lutzoni F."/>
            <person name="Magnuson J."/>
            <person name="Mondo S."/>
            <person name="Nolan M."/>
            <person name="Ohm R."/>
            <person name="Pangilinan J."/>
            <person name="Park H.-J."/>
            <person name="Ramirez L."/>
            <person name="Alfaro M."/>
            <person name="Sun H."/>
            <person name="Tritt A."/>
            <person name="Yoshinaga Y."/>
            <person name="Zwiers L.-H."/>
            <person name="Turgeon B."/>
            <person name="Goodwin S."/>
            <person name="Spatafora J."/>
            <person name="Crous P."/>
            <person name="Grigoriev I."/>
        </authorList>
    </citation>
    <scope>NUCLEOTIDE SEQUENCE</scope>
    <source>
        <strain evidence="3">CBS 113979</strain>
    </source>
</reference>
<accession>A0A6G1GU24</accession>
<gene>
    <name evidence="3" type="ORF">K402DRAFT_359388</name>
</gene>
<protein>
    <submittedName>
        <fullName evidence="3">Glycoside hydrolase family 15 protein</fullName>
    </submittedName>
</protein>
<organism evidence="3 4">
    <name type="scientific">Aulographum hederae CBS 113979</name>
    <dbReference type="NCBI Taxonomy" id="1176131"/>
    <lineage>
        <taxon>Eukaryota</taxon>
        <taxon>Fungi</taxon>
        <taxon>Dikarya</taxon>
        <taxon>Ascomycota</taxon>
        <taxon>Pezizomycotina</taxon>
        <taxon>Dothideomycetes</taxon>
        <taxon>Pleosporomycetidae</taxon>
        <taxon>Aulographales</taxon>
        <taxon>Aulographaceae</taxon>
    </lineage>
</organism>
<dbReference type="PANTHER" id="PTHR31616">
    <property type="entry name" value="TREHALASE"/>
    <property type="match status" value="1"/>
</dbReference>
<dbReference type="Gene3D" id="1.50.10.10">
    <property type="match status" value="1"/>
</dbReference>
<proteinExistence type="predicted"/>
<dbReference type="SUPFAM" id="SSF48208">
    <property type="entry name" value="Six-hairpin glycosidases"/>
    <property type="match status" value="1"/>
</dbReference>
<evidence type="ECO:0000313" key="3">
    <source>
        <dbReference type="EMBL" id="KAF1984425.1"/>
    </source>
</evidence>
<dbReference type="Proteomes" id="UP000800041">
    <property type="component" value="Unassembled WGS sequence"/>
</dbReference>
<dbReference type="EMBL" id="ML977168">
    <property type="protein sequence ID" value="KAF1984425.1"/>
    <property type="molecule type" value="Genomic_DNA"/>
</dbReference>
<dbReference type="Pfam" id="PF19291">
    <property type="entry name" value="TREH_N"/>
    <property type="match status" value="1"/>
</dbReference>
<dbReference type="GO" id="GO:0004553">
    <property type="term" value="F:hydrolase activity, hydrolyzing O-glycosyl compounds"/>
    <property type="evidence" value="ECO:0007669"/>
    <property type="project" value="TreeGrafter"/>
</dbReference>
<dbReference type="InterPro" id="IPR008928">
    <property type="entry name" value="6-hairpin_glycosidase_sf"/>
</dbReference>
<dbReference type="GO" id="GO:0005975">
    <property type="term" value="P:carbohydrate metabolic process"/>
    <property type="evidence" value="ECO:0007669"/>
    <property type="project" value="InterPro"/>
</dbReference>
<dbReference type="InterPro" id="IPR012341">
    <property type="entry name" value="6hp_glycosidase-like_sf"/>
</dbReference>
<dbReference type="Pfam" id="PF00723">
    <property type="entry name" value="Glyco_hydro_15"/>
    <property type="match status" value="1"/>
</dbReference>
<feature type="domain" description="Trehalase-like N-terminal" evidence="2">
    <location>
        <begin position="2"/>
        <end position="102"/>
    </location>
</feature>
<name>A0A6G1GU24_9PEZI</name>
<evidence type="ECO:0000259" key="1">
    <source>
        <dbReference type="Pfam" id="PF00723"/>
    </source>
</evidence>
<feature type="domain" description="GH15-like" evidence="1">
    <location>
        <begin position="282"/>
        <end position="660"/>
    </location>
</feature>
<dbReference type="InterPro" id="IPR011613">
    <property type="entry name" value="GH15-like"/>
</dbReference>
<evidence type="ECO:0000259" key="2">
    <source>
        <dbReference type="Pfam" id="PF19291"/>
    </source>
</evidence>
<dbReference type="OrthoDB" id="406733at2759"/>